<dbReference type="InterPro" id="IPR027414">
    <property type="entry name" value="GH95_N_dom"/>
</dbReference>
<organism evidence="4 5">
    <name type="scientific">Candidatus Fimadaptatus faecigallinarum</name>
    <dbReference type="NCBI Taxonomy" id="2840814"/>
    <lineage>
        <taxon>Bacteria</taxon>
        <taxon>Bacillati</taxon>
        <taxon>Bacillota</taxon>
        <taxon>Clostridia</taxon>
        <taxon>Eubacteriales</taxon>
        <taxon>Candidatus Fimadaptatus</taxon>
    </lineage>
</organism>
<protein>
    <submittedName>
        <fullName evidence="4">Glycoside hydrolase N-terminal domain-containing protein</fullName>
    </submittedName>
</protein>
<feature type="domain" description="Glycosyl hydrolase family 95 N-terminal" evidence="1">
    <location>
        <begin position="5"/>
        <end position="244"/>
    </location>
</feature>
<dbReference type="InterPro" id="IPR049053">
    <property type="entry name" value="AFCA-like_C"/>
</dbReference>
<dbReference type="InterPro" id="IPR008928">
    <property type="entry name" value="6-hairpin_glycosidase_sf"/>
</dbReference>
<dbReference type="InterPro" id="IPR012341">
    <property type="entry name" value="6hp_glycosidase-like_sf"/>
</dbReference>
<reference evidence="4" key="1">
    <citation type="submission" date="2020-10" db="EMBL/GenBank/DDBJ databases">
        <authorList>
            <person name="Gilroy R."/>
        </authorList>
    </citation>
    <scope>NUCLEOTIDE SEQUENCE</scope>
    <source>
        <strain evidence="4">ChiSxjej2B14-8506</strain>
    </source>
</reference>
<proteinExistence type="predicted"/>
<sequence length="737" mass="82021">MEKLMWYRTPTQDYMEGLPLGNGRLAAMALGTPERFRLALNHEWLWRGENRLRDFDDVHEHLSKVRELLLAGRFAEGTRLANDYFGGGGSMKGGPNRVDPYQPAGDLFIGLDAGEAARYTRALDLASGLASVEFDSALGHVVESAFVSAADGVIVARVESVKRGALDIELSRIADARCAVSYRERALDGGGRELTLHGEFERGICFEIALRVFTDGRATPVERGYRIADARDTLLIVQIGTDARGGVPGDELTFPVNMGFDALFARHYAAFGELLGTAELDIPLPDSDLPTDERVREFRAGNDPGIPLLYFEYGRYLMASGSSGELPLNLQGKWNELLAPPWESDYHLDINLEMCYWFVETLGMERAADTLFNLIERYVPHGREMARKLYGCRGVVFPIQTDVWGRMTPEAYGWAVWIGAAPWLAQHMYEHWLYTRDVEFARTRCYPMLREVARFYMDYIIERDGVPCIVPSQSPENRFEGGGDMPVTLGYDSGMDRELAHASLRAAVELAGALGEDADEAASWADMEARLPWPGIDSQGRVMEFDSERVEVEPGHRHLSHLIGLHPLRLFEPGTPLWQAAERSLDSRLSHGGGHTGWSRSWVACMMARLGRADDAWRHFIALIADFATVSLLDLHPPRLFQIDGNMGGAAAVCEMLMQSREGELRLLPALPGQWPEGCVRGFRALGDVQADFEWNDGMLTGLTLRCGRNAGGALRVSANGREWNVELRPDAVVQVL</sequence>
<dbReference type="Pfam" id="PF21307">
    <property type="entry name" value="Glyco_hydro_95_C"/>
    <property type="match status" value="1"/>
</dbReference>
<keyword evidence="4" id="KW-0378">Hydrolase</keyword>
<feature type="domain" description="Glycosyl hydrolase family 95 catalytic" evidence="3">
    <location>
        <begin position="260"/>
        <end position="657"/>
    </location>
</feature>
<evidence type="ECO:0000313" key="5">
    <source>
        <dbReference type="Proteomes" id="UP000824123"/>
    </source>
</evidence>
<evidence type="ECO:0000259" key="2">
    <source>
        <dbReference type="Pfam" id="PF21307"/>
    </source>
</evidence>
<dbReference type="PANTHER" id="PTHR31084">
    <property type="entry name" value="ALPHA-L-FUCOSIDASE 2"/>
    <property type="match status" value="1"/>
</dbReference>
<dbReference type="PIRSF" id="PIRSF007663">
    <property type="entry name" value="UCP007663"/>
    <property type="match status" value="1"/>
</dbReference>
<dbReference type="InterPro" id="IPR016518">
    <property type="entry name" value="Alpha-L-fucosidase"/>
</dbReference>
<dbReference type="EMBL" id="DVNK01000052">
    <property type="protein sequence ID" value="HIU47366.1"/>
    <property type="molecule type" value="Genomic_DNA"/>
</dbReference>
<dbReference type="SUPFAM" id="SSF48208">
    <property type="entry name" value="Six-hairpin glycosidases"/>
    <property type="match status" value="1"/>
</dbReference>
<name>A0A9D1LSV7_9FIRM</name>
<dbReference type="AlphaFoldDB" id="A0A9D1LSV7"/>
<feature type="domain" description="Alpha fucosidase A-like C-terminal" evidence="2">
    <location>
        <begin position="659"/>
        <end position="719"/>
    </location>
</feature>
<accession>A0A9D1LSV7</accession>
<reference evidence="4" key="2">
    <citation type="journal article" date="2021" name="PeerJ">
        <title>Extensive microbial diversity within the chicken gut microbiome revealed by metagenomics and culture.</title>
        <authorList>
            <person name="Gilroy R."/>
            <person name="Ravi A."/>
            <person name="Getino M."/>
            <person name="Pursley I."/>
            <person name="Horton D.L."/>
            <person name="Alikhan N.F."/>
            <person name="Baker D."/>
            <person name="Gharbi K."/>
            <person name="Hall N."/>
            <person name="Watson M."/>
            <person name="Adriaenssens E.M."/>
            <person name="Foster-Nyarko E."/>
            <person name="Jarju S."/>
            <person name="Secka A."/>
            <person name="Antonio M."/>
            <person name="Oren A."/>
            <person name="Chaudhuri R.R."/>
            <person name="La Ragione R."/>
            <person name="Hildebrand F."/>
            <person name="Pallen M.J."/>
        </authorList>
    </citation>
    <scope>NUCLEOTIDE SEQUENCE</scope>
    <source>
        <strain evidence="4">ChiSxjej2B14-8506</strain>
    </source>
</reference>
<dbReference type="GO" id="GO:0004560">
    <property type="term" value="F:alpha-L-fucosidase activity"/>
    <property type="evidence" value="ECO:0007669"/>
    <property type="project" value="InterPro"/>
</dbReference>
<dbReference type="InterPro" id="IPR054363">
    <property type="entry name" value="GH95_cat"/>
</dbReference>
<dbReference type="Pfam" id="PF22124">
    <property type="entry name" value="Glyco_hydro_95_cat"/>
    <property type="match status" value="1"/>
</dbReference>
<dbReference type="PANTHER" id="PTHR31084:SF0">
    <property type="entry name" value="ALPHA-L-FUCOSIDASE 2"/>
    <property type="match status" value="1"/>
</dbReference>
<evidence type="ECO:0000313" key="4">
    <source>
        <dbReference type="EMBL" id="HIU47366.1"/>
    </source>
</evidence>
<comment type="caution">
    <text evidence="4">The sequence shown here is derived from an EMBL/GenBank/DDBJ whole genome shotgun (WGS) entry which is preliminary data.</text>
</comment>
<dbReference type="GO" id="GO:0005975">
    <property type="term" value="P:carbohydrate metabolic process"/>
    <property type="evidence" value="ECO:0007669"/>
    <property type="project" value="InterPro"/>
</dbReference>
<dbReference type="Pfam" id="PF14498">
    <property type="entry name" value="Glyco_hyd_65N_2"/>
    <property type="match status" value="1"/>
</dbReference>
<evidence type="ECO:0000259" key="1">
    <source>
        <dbReference type="Pfam" id="PF14498"/>
    </source>
</evidence>
<dbReference type="Proteomes" id="UP000824123">
    <property type="component" value="Unassembled WGS sequence"/>
</dbReference>
<gene>
    <name evidence="4" type="ORF">IAC59_08950</name>
</gene>
<dbReference type="Gene3D" id="1.50.10.10">
    <property type="match status" value="1"/>
</dbReference>
<evidence type="ECO:0000259" key="3">
    <source>
        <dbReference type="Pfam" id="PF22124"/>
    </source>
</evidence>